<protein>
    <submittedName>
        <fullName evidence="2">Cytochrome O ubiquinol oxidase</fullName>
    </submittedName>
</protein>
<keyword evidence="1" id="KW-0812">Transmembrane</keyword>
<evidence type="ECO:0000256" key="1">
    <source>
        <dbReference type="SAM" id="Phobius"/>
    </source>
</evidence>
<sequence length="51" mass="5261">VPRVVPLVAGICAMPQRHFQLANLSSAVIWAFGLLAPGASGLKWMAGLMGG</sequence>
<dbReference type="Proteomes" id="UP000032582">
    <property type="component" value="Unassembled WGS sequence"/>
</dbReference>
<dbReference type="PATRIC" id="fig|582.24.peg.5383"/>
<reference evidence="2 3" key="1">
    <citation type="submission" date="2015-02" db="EMBL/GenBank/DDBJ databases">
        <title>Whole genome shotgun sequencing of cultured foodborne pathogen.</title>
        <authorList>
            <person name="Timme R."/>
            <person name="Allard M.W."/>
            <person name="Strain E."/>
            <person name="Evans P.S."/>
            <person name="Brown E."/>
        </authorList>
    </citation>
    <scope>NUCLEOTIDE SEQUENCE [LARGE SCALE GENOMIC DNA]</scope>
    <source>
        <strain evidence="2 3">GCSL-TSO-24</strain>
    </source>
</reference>
<dbReference type="AlphaFoldDB" id="A0A0D8L4D4"/>
<dbReference type="EMBL" id="JZSH01000255">
    <property type="protein sequence ID" value="KJF76765.1"/>
    <property type="molecule type" value="Genomic_DNA"/>
</dbReference>
<comment type="caution">
    <text evidence="2">The sequence shown here is derived from an EMBL/GenBank/DDBJ whole genome shotgun (WGS) entry which is preliminary data.</text>
</comment>
<gene>
    <name evidence="2" type="ORF">UA45_16800</name>
</gene>
<organism evidence="2 3">
    <name type="scientific">Morganella morganii</name>
    <name type="common">Proteus morganii</name>
    <dbReference type="NCBI Taxonomy" id="582"/>
    <lineage>
        <taxon>Bacteria</taxon>
        <taxon>Pseudomonadati</taxon>
        <taxon>Pseudomonadota</taxon>
        <taxon>Gammaproteobacteria</taxon>
        <taxon>Enterobacterales</taxon>
        <taxon>Morganellaceae</taxon>
        <taxon>Morganella</taxon>
    </lineage>
</organism>
<evidence type="ECO:0000313" key="2">
    <source>
        <dbReference type="EMBL" id="KJF76765.1"/>
    </source>
</evidence>
<evidence type="ECO:0000313" key="3">
    <source>
        <dbReference type="Proteomes" id="UP000032582"/>
    </source>
</evidence>
<proteinExistence type="predicted"/>
<name>A0A0D8L4D4_MORMO</name>
<keyword evidence="1" id="KW-1133">Transmembrane helix</keyword>
<feature type="non-terminal residue" evidence="2">
    <location>
        <position position="1"/>
    </location>
</feature>
<accession>A0A0D8L4D4</accession>
<keyword evidence="1" id="KW-0472">Membrane</keyword>
<feature type="transmembrane region" description="Helical" evidence="1">
    <location>
        <begin position="27"/>
        <end position="46"/>
    </location>
</feature>